<gene>
    <name evidence="2" type="ORF">C1H46_045323</name>
</gene>
<feature type="compositionally biased region" description="Polar residues" evidence="1">
    <location>
        <begin position="45"/>
        <end position="65"/>
    </location>
</feature>
<feature type="region of interest" description="Disordered" evidence="1">
    <location>
        <begin position="1"/>
        <end position="65"/>
    </location>
</feature>
<feature type="compositionally biased region" description="Polar residues" evidence="1">
    <location>
        <begin position="26"/>
        <end position="35"/>
    </location>
</feature>
<dbReference type="AlphaFoldDB" id="A0A540K4J1"/>
<sequence length="65" mass="7253">MYLNSVRKTNEEDGQKPSRVLEYSKNKSGGISNSTQEEKVPGNPIINQRRSPSSLKIKGNSSLKF</sequence>
<dbReference type="EMBL" id="VIEB01004705">
    <property type="protein sequence ID" value="TQD69144.1"/>
    <property type="molecule type" value="Genomic_DNA"/>
</dbReference>
<organism evidence="2 3">
    <name type="scientific">Malus baccata</name>
    <name type="common">Siberian crab apple</name>
    <name type="synonym">Pyrus baccata</name>
    <dbReference type="NCBI Taxonomy" id="106549"/>
    <lineage>
        <taxon>Eukaryota</taxon>
        <taxon>Viridiplantae</taxon>
        <taxon>Streptophyta</taxon>
        <taxon>Embryophyta</taxon>
        <taxon>Tracheophyta</taxon>
        <taxon>Spermatophyta</taxon>
        <taxon>Magnoliopsida</taxon>
        <taxon>eudicotyledons</taxon>
        <taxon>Gunneridae</taxon>
        <taxon>Pentapetalae</taxon>
        <taxon>rosids</taxon>
        <taxon>fabids</taxon>
        <taxon>Rosales</taxon>
        <taxon>Rosaceae</taxon>
        <taxon>Amygdaloideae</taxon>
        <taxon>Maleae</taxon>
        <taxon>Malus</taxon>
    </lineage>
</organism>
<protein>
    <submittedName>
        <fullName evidence="2">Uncharacterized protein</fullName>
    </submittedName>
</protein>
<accession>A0A540K4J1</accession>
<evidence type="ECO:0000313" key="3">
    <source>
        <dbReference type="Proteomes" id="UP000315295"/>
    </source>
</evidence>
<evidence type="ECO:0000256" key="1">
    <source>
        <dbReference type="SAM" id="MobiDB-lite"/>
    </source>
</evidence>
<name>A0A540K4J1_MALBA</name>
<evidence type="ECO:0000313" key="2">
    <source>
        <dbReference type="EMBL" id="TQD69144.1"/>
    </source>
</evidence>
<proteinExistence type="predicted"/>
<comment type="caution">
    <text evidence="2">The sequence shown here is derived from an EMBL/GenBank/DDBJ whole genome shotgun (WGS) entry which is preliminary data.</text>
</comment>
<reference evidence="2 3" key="1">
    <citation type="journal article" date="2019" name="G3 (Bethesda)">
        <title>Sequencing of a Wild Apple (Malus baccata) Genome Unravels the Differences Between Cultivated and Wild Apple Species Regarding Disease Resistance and Cold Tolerance.</title>
        <authorList>
            <person name="Chen X."/>
        </authorList>
    </citation>
    <scope>NUCLEOTIDE SEQUENCE [LARGE SCALE GENOMIC DNA]</scope>
    <source>
        <strain evidence="3">cv. Shandingzi</strain>
        <tissue evidence="2">Leaves</tissue>
    </source>
</reference>
<keyword evidence="3" id="KW-1185">Reference proteome</keyword>
<dbReference type="Proteomes" id="UP000315295">
    <property type="component" value="Unassembled WGS sequence"/>
</dbReference>